<sequence length="391" mass="42817">MEGGYPGGKPTAPIKLRAACNQCHLSKVRCSGEKTGCARCSSLGYSCVYSESRVGKVQGNRARRLRSGSASVQQHPISPSPSSLDMTGDHRGDSSRSGTVSTPSQELVDGERTTVEVEDGLFAELSCVSHGVYSEATKDIDDCALFGSLDDFQSVETPLDPMLSDVDRIGNPSHLPSAMVVSQPSHPLGSDRPLDLASNTDWSGFNFPSSDNAGVGKLAPYRHLASQRMVDCVALVHNLEQNIHSRLVAADEVMRVNKHCVVSILEILEYEETSPSMSLLGLSCLALNHVVTLFEGASSYLLSPNKRHEYPQKRMPTIQFGIFDVDPEEHLAIQCQILLRELQRCGQTAERLLERLKLVHEDRGNLGVVYSDWLGSIQNRLQILCENVQKK</sequence>
<accession>A0A8G0L918</accession>
<evidence type="ECO:0000313" key="4">
    <source>
        <dbReference type="EMBL" id="QYS97972.1"/>
    </source>
</evidence>
<feature type="compositionally biased region" description="Polar residues" evidence="2">
    <location>
        <begin position="68"/>
        <end position="85"/>
    </location>
</feature>
<dbReference type="SMART" id="SM00066">
    <property type="entry name" value="GAL4"/>
    <property type="match status" value="1"/>
</dbReference>
<feature type="compositionally biased region" description="Polar residues" evidence="2">
    <location>
        <begin position="95"/>
        <end position="105"/>
    </location>
</feature>
<dbReference type="Pfam" id="PF00172">
    <property type="entry name" value="Zn_clus"/>
    <property type="match status" value="1"/>
</dbReference>
<dbReference type="GO" id="GO:0000981">
    <property type="term" value="F:DNA-binding transcription factor activity, RNA polymerase II-specific"/>
    <property type="evidence" value="ECO:0007669"/>
    <property type="project" value="InterPro"/>
</dbReference>
<dbReference type="SUPFAM" id="SSF57701">
    <property type="entry name" value="Zn2/Cys6 DNA-binding domain"/>
    <property type="match status" value="1"/>
</dbReference>
<evidence type="ECO:0000256" key="1">
    <source>
        <dbReference type="ARBA" id="ARBA00023242"/>
    </source>
</evidence>
<gene>
    <name evidence="4" type="ORF">H0G86_005174</name>
</gene>
<dbReference type="PROSITE" id="PS00463">
    <property type="entry name" value="ZN2_CY6_FUNGAL_1"/>
    <property type="match status" value="1"/>
</dbReference>
<dbReference type="PROSITE" id="PS50048">
    <property type="entry name" value="ZN2_CY6_FUNGAL_2"/>
    <property type="match status" value="1"/>
</dbReference>
<keyword evidence="5" id="KW-1185">Reference proteome</keyword>
<protein>
    <recommendedName>
        <fullName evidence="3">Zn(2)-C6 fungal-type domain-containing protein</fullName>
    </recommendedName>
</protein>
<evidence type="ECO:0000256" key="2">
    <source>
        <dbReference type="SAM" id="MobiDB-lite"/>
    </source>
</evidence>
<feature type="region of interest" description="Disordered" evidence="2">
    <location>
        <begin position="58"/>
        <end position="110"/>
    </location>
</feature>
<feature type="domain" description="Zn(2)-C6 fungal-type" evidence="3">
    <location>
        <begin position="19"/>
        <end position="49"/>
    </location>
</feature>
<dbReference type="PRINTS" id="PR00755">
    <property type="entry name" value="AFLATOXINBRP"/>
</dbReference>
<name>A0A8G0L918_9HYPO</name>
<keyword evidence="1" id="KW-0539">Nucleus</keyword>
<dbReference type="CDD" id="cd00067">
    <property type="entry name" value="GAL4"/>
    <property type="match status" value="1"/>
</dbReference>
<evidence type="ECO:0000259" key="3">
    <source>
        <dbReference type="PROSITE" id="PS50048"/>
    </source>
</evidence>
<proteinExistence type="predicted"/>
<dbReference type="InterPro" id="IPR001138">
    <property type="entry name" value="Zn2Cys6_DnaBD"/>
</dbReference>
<dbReference type="AlphaFoldDB" id="A0A8G0L918"/>
<dbReference type="Gene3D" id="4.10.240.10">
    <property type="entry name" value="Zn(2)-C6 fungal-type DNA-binding domain"/>
    <property type="match status" value="1"/>
</dbReference>
<reference evidence="4 5" key="1">
    <citation type="journal article" date="2021" name="BMC Genomics">
        <title>Telomere-to-telomere genome assembly of asparaginase-producing Trichoderma simmonsii.</title>
        <authorList>
            <person name="Chung D."/>
            <person name="Kwon Y.M."/>
            <person name="Yang Y."/>
        </authorList>
    </citation>
    <scope>NUCLEOTIDE SEQUENCE [LARGE SCALE GENOMIC DNA]</scope>
    <source>
        <strain evidence="4 5">GH-Sj1</strain>
    </source>
</reference>
<dbReference type="EMBL" id="CP075866">
    <property type="protein sequence ID" value="QYS97972.1"/>
    <property type="molecule type" value="Genomic_DNA"/>
</dbReference>
<organism evidence="4 5">
    <name type="scientific">Trichoderma simmonsii</name>
    <dbReference type="NCBI Taxonomy" id="1491479"/>
    <lineage>
        <taxon>Eukaryota</taxon>
        <taxon>Fungi</taxon>
        <taxon>Dikarya</taxon>
        <taxon>Ascomycota</taxon>
        <taxon>Pezizomycotina</taxon>
        <taxon>Sordariomycetes</taxon>
        <taxon>Hypocreomycetidae</taxon>
        <taxon>Hypocreales</taxon>
        <taxon>Hypocreaceae</taxon>
        <taxon>Trichoderma</taxon>
    </lineage>
</organism>
<dbReference type="InterPro" id="IPR036864">
    <property type="entry name" value="Zn2-C6_fun-type_DNA-bd_sf"/>
</dbReference>
<evidence type="ECO:0000313" key="5">
    <source>
        <dbReference type="Proteomes" id="UP000826661"/>
    </source>
</evidence>
<dbReference type="Proteomes" id="UP000826661">
    <property type="component" value="Chromosome III"/>
</dbReference>
<dbReference type="GO" id="GO:0008270">
    <property type="term" value="F:zinc ion binding"/>
    <property type="evidence" value="ECO:0007669"/>
    <property type="project" value="InterPro"/>
</dbReference>